<dbReference type="InterPro" id="IPR001460">
    <property type="entry name" value="PCN-bd_Tpept"/>
</dbReference>
<comment type="caution">
    <text evidence="2">The sequence shown here is derived from an EMBL/GenBank/DDBJ whole genome shotgun (WGS) entry which is preliminary data.</text>
</comment>
<evidence type="ECO:0000313" key="3">
    <source>
        <dbReference type="Proteomes" id="UP000430634"/>
    </source>
</evidence>
<evidence type="ECO:0000313" key="2">
    <source>
        <dbReference type="EMBL" id="MTV56438.1"/>
    </source>
</evidence>
<dbReference type="SUPFAM" id="SSF56601">
    <property type="entry name" value="beta-lactamase/transpeptidase-like"/>
    <property type="match status" value="1"/>
</dbReference>
<evidence type="ECO:0000259" key="1">
    <source>
        <dbReference type="Pfam" id="PF00905"/>
    </source>
</evidence>
<feature type="domain" description="Penicillin-binding protein transpeptidase" evidence="1">
    <location>
        <begin position="139"/>
        <end position="381"/>
    </location>
</feature>
<dbReference type="Gene3D" id="3.40.710.10">
    <property type="entry name" value="DD-peptidase/beta-lactamase superfamily"/>
    <property type="match status" value="1"/>
</dbReference>
<dbReference type="GO" id="GO:0071555">
    <property type="term" value="P:cell wall organization"/>
    <property type="evidence" value="ECO:0007669"/>
    <property type="project" value="TreeGrafter"/>
</dbReference>
<dbReference type="EMBL" id="WNKZ01000183">
    <property type="protein sequence ID" value="MTV56438.1"/>
    <property type="molecule type" value="Genomic_DNA"/>
</dbReference>
<dbReference type="PANTHER" id="PTHR30627">
    <property type="entry name" value="PEPTIDOGLYCAN D,D-TRANSPEPTIDASE"/>
    <property type="match status" value="1"/>
</dbReference>
<proteinExistence type="predicted"/>
<dbReference type="GO" id="GO:0071972">
    <property type="term" value="F:peptidoglycan L,D-transpeptidase activity"/>
    <property type="evidence" value="ECO:0007669"/>
    <property type="project" value="TreeGrafter"/>
</dbReference>
<sequence length="403" mass="41946">AGLVVLDSENGDILAAAGAGTGRADRANWAEVRDFDRMNPARGPLRLPALQHDGGARRSPGSTFKIVSALGLELAARNDARLDALLGGVPLDQLNATARARGFDFATTAATYPATAHGARITNYREQGVEGRAQAGRLGLAQALTYSLNTWFAWAGELSDATLFGRGDGGVPDAQALDAGALDESRPILAAARRLGFEQPVQLDGGLLPPGFAWRQYDALQATPSHVDPIRSRHELRQMSIGLRMQTTPLQMAMAAGAIGQGATVTPRLLVALDGLEAAPPAPRGLAVRLDRVRAGMKGVIDAGTAAGAFRCAGCAPLRAGLFGKTGTAPVTDNEATVWFTGWLEPGTLPGQARRLAFAVFVSRSEGTGGDHAAPVAAALLATLAGQRPERRTEGKTAMLIGQ</sequence>
<organism evidence="2 3">
    <name type="scientific">Pseudoduganella buxea</name>
    <dbReference type="NCBI Taxonomy" id="1949069"/>
    <lineage>
        <taxon>Bacteria</taxon>
        <taxon>Pseudomonadati</taxon>
        <taxon>Pseudomonadota</taxon>
        <taxon>Betaproteobacteria</taxon>
        <taxon>Burkholderiales</taxon>
        <taxon>Oxalobacteraceae</taxon>
        <taxon>Telluria group</taxon>
        <taxon>Pseudoduganella</taxon>
    </lineage>
</organism>
<dbReference type="RefSeq" id="WP_260115711.1">
    <property type="nucleotide sequence ID" value="NZ_WNKZ01000183.1"/>
</dbReference>
<dbReference type="Pfam" id="PF00905">
    <property type="entry name" value="Transpeptidase"/>
    <property type="match status" value="1"/>
</dbReference>
<dbReference type="GO" id="GO:0008658">
    <property type="term" value="F:penicillin binding"/>
    <property type="evidence" value="ECO:0007669"/>
    <property type="project" value="InterPro"/>
</dbReference>
<dbReference type="PANTHER" id="PTHR30627:SF24">
    <property type="entry name" value="PENICILLIN-BINDING PROTEIN 4B"/>
    <property type="match status" value="1"/>
</dbReference>
<reference evidence="2 3" key="1">
    <citation type="submission" date="2019-11" db="EMBL/GenBank/DDBJ databases">
        <title>Type strains purchased from KCTC, JCM and DSMZ.</title>
        <authorList>
            <person name="Lu H."/>
        </authorList>
    </citation>
    <scope>NUCLEOTIDE SEQUENCE [LARGE SCALE GENOMIC DNA]</scope>
    <source>
        <strain evidence="2 3">KCTC 52429</strain>
    </source>
</reference>
<feature type="non-terminal residue" evidence="2">
    <location>
        <position position="1"/>
    </location>
</feature>
<name>A0A6I3T4D7_9BURK</name>
<dbReference type="AlphaFoldDB" id="A0A6I3T4D7"/>
<dbReference type="Proteomes" id="UP000430634">
    <property type="component" value="Unassembled WGS sequence"/>
</dbReference>
<accession>A0A6I3T4D7</accession>
<dbReference type="GO" id="GO:0005886">
    <property type="term" value="C:plasma membrane"/>
    <property type="evidence" value="ECO:0007669"/>
    <property type="project" value="TreeGrafter"/>
</dbReference>
<gene>
    <name evidence="2" type="ORF">GM672_27360</name>
</gene>
<dbReference type="InterPro" id="IPR050515">
    <property type="entry name" value="Beta-lactam/transpept"/>
</dbReference>
<protein>
    <recommendedName>
        <fullName evidence="1">Penicillin-binding protein transpeptidase domain-containing protein</fullName>
    </recommendedName>
</protein>
<dbReference type="InterPro" id="IPR012338">
    <property type="entry name" value="Beta-lactam/transpept-like"/>
</dbReference>